<evidence type="ECO:0000313" key="10">
    <source>
        <dbReference type="Proteomes" id="UP000038045"/>
    </source>
</evidence>
<keyword evidence="10" id="KW-1185">Reference proteome</keyword>
<feature type="transmembrane region" description="Helical" evidence="8">
    <location>
        <begin position="209"/>
        <end position="230"/>
    </location>
</feature>
<dbReference type="PANTHER" id="PTHR37441">
    <property type="entry name" value="PROTEIN CBG16518"/>
    <property type="match status" value="1"/>
</dbReference>
<evidence type="ECO:0000256" key="5">
    <source>
        <dbReference type="ARBA" id="ARBA00023040"/>
    </source>
</evidence>
<evidence type="ECO:0000259" key="9">
    <source>
        <dbReference type="PROSITE" id="PS50262"/>
    </source>
</evidence>
<feature type="transmembrane region" description="Helical" evidence="8">
    <location>
        <begin position="176"/>
        <end position="197"/>
    </location>
</feature>
<dbReference type="GO" id="GO:0005886">
    <property type="term" value="C:plasma membrane"/>
    <property type="evidence" value="ECO:0007669"/>
    <property type="project" value="UniProtKB-SubCell"/>
</dbReference>
<evidence type="ECO:0000313" key="11">
    <source>
        <dbReference type="WBParaSite" id="PTRK_0000094600.1"/>
    </source>
</evidence>
<dbReference type="AlphaFoldDB" id="A0A0N4Z251"/>
<feature type="domain" description="G-protein coupled receptors family 1 profile" evidence="9">
    <location>
        <begin position="86"/>
        <end position="379"/>
    </location>
</feature>
<accession>A0A0N4Z251</accession>
<keyword evidence="5" id="KW-0297">G-protein coupled receptor</keyword>
<keyword evidence="5" id="KW-0675">Receptor</keyword>
<evidence type="ECO:0000256" key="3">
    <source>
        <dbReference type="ARBA" id="ARBA00022692"/>
    </source>
</evidence>
<keyword evidence="7" id="KW-0807">Transducer</keyword>
<keyword evidence="2" id="KW-1003">Cell membrane</keyword>
<dbReference type="CDD" id="cd00637">
    <property type="entry name" value="7tm_classA_rhodopsin-like"/>
    <property type="match status" value="1"/>
</dbReference>
<dbReference type="SUPFAM" id="SSF81321">
    <property type="entry name" value="Family A G protein-coupled receptor-like"/>
    <property type="match status" value="1"/>
</dbReference>
<keyword evidence="6 8" id="KW-0472">Membrane</keyword>
<dbReference type="Proteomes" id="UP000038045">
    <property type="component" value="Unplaced"/>
</dbReference>
<keyword evidence="3 8" id="KW-0812">Transmembrane</keyword>
<evidence type="ECO:0000256" key="8">
    <source>
        <dbReference type="SAM" id="Phobius"/>
    </source>
</evidence>
<dbReference type="InterPro" id="IPR017452">
    <property type="entry name" value="GPCR_Rhodpsn_7TM"/>
</dbReference>
<dbReference type="PROSITE" id="PS50262">
    <property type="entry name" value="G_PROTEIN_RECEP_F1_2"/>
    <property type="match status" value="1"/>
</dbReference>
<proteinExistence type="predicted"/>
<organism evidence="10 11">
    <name type="scientific">Parastrongyloides trichosuri</name>
    <name type="common">Possum-specific nematode worm</name>
    <dbReference type="NCBI Taxonomy" id="131310"/>
    <lineage>
        <taxon>Eukaryota</taxon>
        <taxon>Metazoa</taxon>
        <taxon>Ecdysozoa</taxon>
        <taxon>Nematoda</taxon>
        <taxon>Chromadorea</taxon>
        <taxon>Rhabditida</taxon>
        <taxon>Tylenchina</taxon>
        <taxon>Panagrolaimomorpha</taxon>
        <taxon>Strongyloidoidea</taxon>
        <taxon>Strongyloididae</taxon>
        <taxon>Parastrongyloides</taxon>
    </lineage>
</organism>
<feature type="transmembrane region" description="Helical" evidence="8">
    <location>
        <begin position="255"/>
        <end position="284"/>
    </location>
</feature>
<feature type="transmembrane region" description="Helical" evidence="8">
    <location>
        <begin position="119"/>
        <end position="138"/>
    </location>
</feature>
<evidence type="ECO:0000256" key="6">
    <source>
        <dbReference type="ARBA" id="ARBA00023136"/>
    </source>
</evidence>
<evidence type="ECO:0000256" key="2">
    <source>
        <dbReference type="ARBA" id="ARBA00022475"/>
    </source>
</evidence>
<dbReference type="InterPro" id="IPR040435">
    <property type="entry name" value="Put_GPCR_Chromadorea"/>
</dbReference>
<feature type="transmembrane region" description="Helical" evidence="8">
    <location>
        <begin position="77"/>
        <end position="98"/>
    </location>
</feature>
<reference evidence="11" key="1">
    <citation type="submission" date="2017-02" db="UniProtKB">
        <authorList>
            <consortium name="WormBaseParasite"/>
        </authorList>
    </citation>
    <scope>IDENTIFICATION</scope>
</reference>
<name>A0A0N4Z251_PARTI</name>
<dbReference type="WBParaSite" id="PTRK_0000094600.1">
    <property type="protein sequence ID" value="PTRK_0000094600.1"/>
    <property type="gene ID" value="PTRK_0000094600"/>
</dbReference>
<evidence type="ECO:0000256" key="7">
    <source>
        <dbReference type="ARBA" id="ARBA00023224"/>
    </source>
</evidence>
<keyword evidence="4 8" id="KW-1133">Transmembrane helix</keyword>
<evidence type="ECO:0000256" key="4">
    <source>
        <dbReference type="ARBA" id="ARBA00022989"/>
    </source>
</evidence>
<feature type="transmembrane region" description="Helical" evidence="8">
    <location>
        <begin position="347"/>
        <end position="369"/>
    </location>
</feature>
<dbReference type="GO" id="GO:0004930">
    <property type="term" value="F:G protein-coupled receptor activity"/>
    <property type="evidence" value="ECO:0007669"/>
    <property type="project" value="UniProtKB-KW"/>
</dbReference>
<dbReference type="PANTHER" id="PTHR37441:SF7">
    <property type="entry name" value="G-PROTEIN COUPLED RECEPTORS FAMILY 1 PROFILE DOMAIN-CONTAINING PROTEIN"/>
    <property type="match status" value="1"/>
</dbReference>
<evidence type="ECO:0000256" key="1">
    <source>
        <dbReference type="ARBA" id="ARBA00004651"/>
    </source>
</evidence>
<dbReference type="Gene3D" id="1.20.1070.10">
    <property type="entry name" value="Rhodopsin 7-helix transmembrane proteins"/>
    <property type="match status" value="1"/>
</dbReference>
<dbReference type="STRING" id="131310.A0A0N4Z251"/>
<protein>
    <submittedName>
        <fullName evidence="11">G_PROTEIN_RECEP_F1_2 domain-containing protein</fullName>
    </submittedName>
</protein>
<comment type="subcellular location">
    <subcellularLocation>
        <location evidence="1">Cell membrane</location>
        <topology evidence="1">Multi-pass membrane protein</topology>
    </subcellularLocation>
</comment>
<sequence>MTTICFDYGPEEGIINRYYKEILFEKRKNIYQSILDTSPPVNNNWTFLCNQSDDNSIINYDEAKNNLADNVIPTTTMILSLIGFIINLFFIYIVVIGLKKKLLPFKGHTLMLNRSITDAIVSVIIFAFTAMHKFNLVVEQSFSNNGTEIANSSCYIFVYTLGHGRTWFTLLLTIDYWVVSGAYASLAIITFIAVRYPVYTRTSMTDKKIVIGTSILTVVGVLYSIVVIFISKNDAFNVFNESYDLIQWTVSIEDYIMSIFNMFIVALAFTIVILSHILIVIFLYRHKRQSGSAHLHLLKFHRMTINITMFCLTCGVMISFLALPIVLKNRIDVLQNLYDTASTCQSVIATYQLSYSMAIWTTIAMILWLSRIILDPILNILLDSRFLEVVKTTLLFQTAKSATNSIRKFRAISTPDMNARRKFLLKCSNENIIPISVIIPSGTHYFRYSDDNGVNEEKIKKKEEKKKRFAHVRMDERVL</sequence>
<feature type="transmembrane region" description="Helical" evidence="8">
    <location>
        <begin position="305"/>
        <end position="327"/>
    </location>
</feature>